<keyword evidence="3" id="KW-0966">Cell projection</keyword>
<feature type="compositionally biased region" description="Polar residues" evidence="1">
    <location>
        <begin position="1"/>
        <end position="25"/>
    </location>
</feature>
<protein>
    <submittedName>
        <fullName evidence="3">Flagellar hook-length control protein</fullName>
    </submittedName>
</protein>
<dbReference type="InterPro" id="IPR021136">
    <property type="entry name" value="Flagellar_hook_control-like_C"/>
</dbReference>
<reference evidence="3 4" key="1">
    <citation type="journal article" date="2017" name="Front. Microbiol.">
        <title>Phaeobacter piscinae sp. nov., a species of the Roseobacter group and potential aquaculture probiont.</title>
        <authorList>
            <person name="Sonnenschein E.C."/>
            <person name="Phippen C.B.W."/>
            <person name="Nielsen K.F."/>
            <person name="Mateiu R.V."/>
            <person name="Melchiorsen J."/>
            <person name="Gram L."/>
            <person name="Overmann J."/>
            <person name="Freese H.M."/>
        </authorList>
    </citation>
    <scope>NUCLEOTIDE SEQUENCE [LARGE SCALE GENOMIC DNA]</scope>
    <source>
        <strain evidence="3 4">P13</strain>
    </source>
</reference>
<feature type="compositionally biased region" description="Basic and acidic residues" evidence="1">
    <location>
        <begin position="224"/>
        <end position="237"/>
    </location>
</feature>
<feature type="compositionally biased region" description="Basic and acidic residues" evidence="1">
    <location>
        <begin position="92"/>
        <end position="102"/>
    </location>
</feature>
<feature type="compositionally biased region" description="Polar residues" evidence="1">
    <location>
        <begin position="274"/>
        <end position="285"/>
    </location>
</feature>
<proteinExistence type="predicted"/>
<feature type="compositionally biased region" description="Basic and acidic residues" evidence="1">
    <location>
        <begin position="119"/>
        <end position="139"/>
    </location>
</feature>
<feature type="compositionally biased region" description="Polar residues" evidence="1">
    <location>
        <begin position="519"/>
        <end position="538"/>
    </location>
</feature>
<evidence type="ECO:0000313" key="3">
    <source>
        <dbReference type="EMBL" id="ATG45304.1"/>
    </source>
</evidence>
<organism evidence="3 4">
    <name type="scientific">Phaeobacter piscinae</name>
    <dbReference type="NCBI Taxonomy" id="1580596"/>
    <lineage>
        <taxon>Bacteria</taxon>
        <taxon>Pseudomonadati</taxon>
        <taxon>Pseudomonadota</taxon>
        <taxon>Alphaproteobacteria</taxon>
        <taxon>Rhodobacterales</taxon>
        <taxon>Roseobacteraceae</taxon>
        <taxon>Phaeobacter</taxon>
    </lineage>
</organism>
<dbReference type="Gene3D" id="3.30.750.140">
    <property type="match status" value="1"/>
</dbReference>
<dbReference type="InterPro" id="IPR038610">
    <property type="entry name" value="FliK-like_C_sf"/>
</dbReference>
<evidence type="ECO:0000313" key="4">
    <source>
        <dbReference type="Proteomes" id="UP000218606"/>
    </source>
</evidence>
<accession>A0AAN1GUC1</accession>
<feature type="region of interest" description="Disordered" evidence="1">
    <location>
        <begin position="519"/>
        <end position="559"/>
    </location>
</feature>
<keyword evidence="3" id="KW-0969">Cilium</keyword>
<feature type="region of interest" description="Disordered" evidence="1">
    <location>
        <begin position="1"/>
        <end position="337"/>
    </location>
</feature>
<dbReference type="EMBL" id="CP010767">
    <property type="protein sequence ID" value="ATG45304.1"/>
    <property type="molecule type" value="Genomic_DNA"/>
</dbReference>
<gene>
    <name evidence="3" type="ORF">PhaeoP13_03418</name>
</gene>
<sequence length="571" mass="57947">MFINALTSPTSGGAQGSDKIQQGESAKSRKGASFDAVMTETANSSEDAGTNVAQVEEVAEQQATTAGASEKTNQTTQDADAEAAMGEDPQEIVDHAAAKEAAAEPEVPAIPTQLNVDVTAEKSTENGRRDGASAEKAERQSAALPQPGVEGAAVTGEVNSSAEGSPDRAAVAPGTGSDAAAAAEISAKLGLPSEAKSDGPMGSPGTAAKAPSETGSGQQQLVADAKDRSTLGLRDDSAAAEAMAARDVAVDGRRSGAEATTTPVGPRGRIVQTDAVSNPATNTQPEVKPAAASATAAAQSETVKDAAKPSVVAQTQPVQQANTTATPTPLEGTPSPVRENLEARRTAVEQMRAPTPTQTAAMLPQGTYSVASFGLGAGALTAAMPTSTSALAIDPALSAEVGSSAVSGASSGFELPGLSQLLTEATVSPGTVHKPETPRLIANQMAEALATKGERNVDVALNPKELGHVNMRVSVTETGVSVMIQTERAETGDLMRRHINELADEFKRMGFEDISFQFSGDEASNQSGGRGEANTQAGRSAGLGDEDLADLPAEPMTQSLNLGEVGLDMRI</sequence>
<dbReference type="AlphaFoldDB" id="A0AAN1GUC1"/>
<dbReference type="Proteomes" id="UP000218606">
    <property type="component" value="Chromosome"/>
</dbReference>
<dbReference type="Pfam" id="PF02120">
    <property type="entry name" value="Flg_hook"/>
    <property type="match status" value="1"/>
</dbReference>
<feature type="compositionally biased region" description="Polar residues" evidence="1">
    <location>
        <begin position="312"/>
        <end position="327"/>
    </location>
</feature>
<feature type="domain" description="Flagellar hook-length control protein-like C-terminal" evidence="2">
    <location>
        <begin position="448"/>
        <end position="526"/>
    </location>
</feature>
<feature type="compositionally biased region" description="Polar residues" evidence="1">
    <location>
        <begin position="64"/>
        <end position="78"/>
    </location>
</feature>
<feature type="compositionally biased region" description="Low complexity" evidence="1">
    <location>
        <begin position="52"/>
        <end position="63"/>
    </location>
</feature>
<evidence type="ECO:0000259" key="2">
    <source>
        <dbReference type="Pfam" id="PF02120"/>
    </source>
</evidence>
<keyword evidence="3" id="KW-0282">Flagellum</keyword>
<dbReference type="CDD" id="cd17470">
    <property type="entry name" value="T3SS_Flik_C"/>
    <property type="match status" value="1"/>
</dbReference>
<feature type="compositionally biased region" description="Low complexity" evidence="1">
    <location>
        <begin position="169"/>
        <end position="187"/>
    </location>
</feature>
<name>A0AAN1GUC1_9RHOB</name>
<evidence type="ECO:0000256" key="1">
    <source>
        <dbReference type="SAM" id="MobiDB-lite"/>
    </source>
</evidence>